<reference evidence="1" key="1">
    <citation type="journal article" date="2015" name="Nature">
        <title>Complex archaea that bridge the gap between prokaryotes and eukaryotes.</title>
        <authorList>
            <person name="Spang A."/>
            <person name="Saw J.H."/>
            <person name="Jorgensen S.L."/>
            <person name="Zaremba-Niedzwiedzka K."/>
            <person name="Martijn J."/>
            <person name="Lind A.E."/>
            <person name="van Eijk R."/>
            <person name="Schleper C."/>
            <person name="Guy L."/>
            <person name="Ettema T.J."/>
        </authorList>
    </citation>
    <scope>NUCLEOTIDE SEQUENCE</scope>
</reference>
<dbReference type="InterPro" id="IPR029787">
    <property type="entry name" value="Nucleotide_cyclase"/>
</dbReference>
<dbReference type="InterPro" id="IPR001054">
    <property type="entry name" value="A/G_cyclase"/>
</dbReference>
<dbReference type="SUPFAM" id="SSF55073">
    <property type="entry name" value="Nucleotide cyclase"/>
    <property type="match status" value="1"/>
</dbReference>
<comment type="caution">
    <text evidence="1">The sequence shown here is derived from an EMBL/GenBank/DDBJ whole genome shotgun (WGS) entry which is preliminary data.</text>
</comment>
<dbReference type="CDD" id="cd07302">
    <property type="entry name" value="CHD"/>
    <property type="match status" value="1"/>
</dbReference>
<dbReference type="GO" id="GO:0035556">
    <property type="term" value="P:intracellular signal transduction"/>
    <property type="evidence" value="ECO:0007669"/>
    <property type="project" value="InterPro"/>
</dbReference>
<proteinExistence type="predicted"/>
<protein>
    <submittedName>
        <fullName evidence="1">Uncharacterized protein</fullName>
    </submittedName>
</protein>
<organism evidence="1">
    <name type="scientific">marine sediment metagenome</name>
    <dbReference type="NCBI Taxonomy" id="412755"/>
    <lineage>
        <taxon>unclassified sequences</taxon>
        <taxon>metagenomes</taxon>
        <taxon>ecological metagenomes</taxon>
    </lineage>
</organism>
<evidence type="ECO:0000313" key="1">
    <source>
        <dbReference type="EMBL" id="KKL24743.1"/>
    </source>
</evidence>
<sequence length="117" mass="13021">MIEDEDRIYGDGVNIAARVEGLAEGGGVCISGTVFEHIKNKLHLEYDYLGKQHVKNIIEPVHVYQVKVNTKTAFSELNKKVKLPDKPSIAVLPFINMSGDPEQTYFSDGITEDLITD</sequence>
<name>A0A0F9ELM8_9ZZZZ</name>
<feature type="non-terminal residue" evidence="1">
    <location>
        <position position="117"/>
    </location>
</feature>
<dbReference type="AlphaFoldDB" id="A0A0F9ELM8"/>
<dbReference type="Gene3D" id="3.30.70.1230">
    <property type="entry name" value="Nucleotide cyclase"/>
    <property type="match status" value="1"/>
</dbReference>
<dbReference type="GO" id="GO:0009190">
    <property type="term" value="P:cyclic nucleotide biosynthetic process"/>
    <property type="evidence" value="ECO:0007669"/>
    <property type="project" value="InterPro"/>
</dbReference>
<gene>
    <name evidence="1" type="ORF">LCGC14_2412250</name>
</gene>
<accession>A0A0F9ELM8</accession>
<dbReference type="EMBL" id="LAZR01036474">
    <property type="protein sequence ID" value="KKL24743.1"/>
    <property type="molecule type" value="Genomic_DNA"/>
</dbReference>